<reference evidence="1 2" key="1">
    <citation type="submission" date="2024-09" db="EMBL/GenBank/DDBJ databases">
        <title>Description of Labrys sedimenti sp. nov., isolated from a diclofenac-degrading enrichment culture, and genome-based reclassification of Labrys portucalensis as a later heterotypic synonym of Labrys neptuniae.</title>
        <authorList>
            <person name="Tancsics A."/>
            <person name="Csepanyi A."/>
        </authorList>
    </citation>
    <scope>NUCLEOTIDE SEQUENCE [LARGE SCALE GENOMIC DNA]</scope>
    <source>
        <strain evidence="1 2">LMG 23412</strain>
    </source>
</reference>
<dbReference type="EC" id="2.4.-.-" evidence="1"/>
<dbReference type="GO" id="GO:0016757">
    <property type="term" value="F:glycosyltransferase activity"/>
    <property type="evidence" value="ECO:0007669"/>
    <property type="project" value="UniProtKB-KW"/>
</dbReference>
<name>A0ABV6ZQD6_9HYPH</name>
<dbReference type="EMBL" id="JBHGPK010000032">
    <property type="protein sequence ID" value="MFC2254414.1"/>
    <property type="molecule type" value="Genomic_DNA"/>
</dbReference>
<dbReference type="RefSeq" id="WP_394315105.1">
    <property type="nucleotide sequence ID" value="NZ_JBHGPK010000032.1"/>
</dbReference>
<keyword evidence="1" id="KW-0328">Glycosyltransferase</keyword>
<evidence type="ECO:0000313" key="1">
    <source>
        <dbReference type="EMBL" id="MFC2254414.1"/>
    </source>
</evidence>
<organism evidence="1 2">
    <name type="scientific">Labrys neptuniae</name>
    <dbReference type="NCBI Taxonomy" id="376174"/>
    <lineage>
        <taxon>Bacteria</taxon>
        <taxon>Pseudomonadati</taxon>
        <taxon>Pseudomonadota</taxon>
        <taxon>Alphaproteobacteria</taxon>
        <taxon>Hyphomicrobiales</taxon>
        <taxon>Xanthobacteraceae</taxon>
        <taxon>Labrys</taxon>
    </lineage>
</organism>
<accession>A0ABV6ZQD6</accession>
<dbReference type="SUPFAM" id="SSF53448">
    <property type="entry name" value="Nucleotide-diphospho-sugar transferases"/>
    <property type="match status" value="1"/>
</dbReference>
<dbReference type="InterPro" id="IPR029044">
    <property type="entry name" value="Nucleotide-diphossugar_trans"/>
</dbReference>
<keyword evidence="1" id="KW-0808">Transferase</keyword>
<sequence length="294" mass="31563">MATILFSTTDLHGQREREFAQLLTSIGRNAASGADMRLYVLVQNCTPAELAALREQVPPCCRLTAIEGRCSLSTARNGLIGIALAEAAPGRDDVVGFPDDDCWYPDLLVPSLTDTFAALPDLDILLCRVARQPSEKPVAAEEVRPAAVREVVRLSTSNSLFLRGSAFLRVGAFDPELGVGTVNGGGEDTDYAIRALLTAGQAGLIDRALVAHPEPDLASAAKYYRGALIVLARHARRRPALMFEFLRKILVGCYFVSRRRLSPRLLLAALGAAARNVSPPAPPPLRLGSKAPKV</sequence>
<proteinExistence type="predicted"/>
<dbReference type="Gene3D" id="3.90.550.10">
    <property type="entry name" value="Spore Coat Polysaccharide Biosynthesis Protein SpsA, Chain A"/>
    <property type="match status" value="1"/>
</dbReference>
<evidence type="ECO:0000313" key="2">
    <source>
        <dbReference type="Proteomes" id="UP001595190"/>
    </source>
</evidence>
<comment type="caution">
    <text evidence="1">The sequence shown here is derived from an EMBL/GenBank/DDBJ whole genome shotgun (WGS) entry which is preliminary data.</text>
</comment>
<gene>
    <name evidence="1" type="ORF">ACETRX_32660</name>
</gene>
<dbReference type="Proteomes" id="UP001595190">
    <property type="component" value="Unassembled WGS sequence"/>
</dbReference>
<protein>
    <submittedName>
        <fullName evidence="1">Glycosyltransferase family 2 protein</fullName>
        <ecNumber evidence="1">2.4.-.-</ecNumber>
    </submittedName>
</protein>